<gene>
    <name evidence="1" type="ORF">DFR42_107172</name>
</gene>
<dbReference type="EMBL" id="QJKB01000007">
    <property type="protein sequence ID" value="PXX41521.1"/>
    <property type="molecule type" value="Genomic_DNA"/>
</dbReference>
<protein>
    <recommendedName>
        <fullName evidence="3">VCBS repeat protein</fullName>
    </recommendedName>
</protein>
<proteinExistence type="predicted"/>
<dbReference type="Proteomes" id="UP000247792">
    <property type="component" value="Unassembled WGS sequence"/>
</dbReference>
<organism evidence="1 2">
    <name type="scientific">Undibacterium pigrum</name>
    <dbReference type="NCBI Taxonomy" id="401470"/>
    <lineage>
        <taxon>Bacteria</taxon>
        <taxon>Pseudomonadati</taxon>
        <taxon>Pseudomonadota</taxon>
        <taxon>Betaproteobacteria</taxon>
        <taxon>Burkholderiales</taxon>
        <taxon>Oxalobacteraceae</taxon>
        <taxon>Undibacterium</taxon>
    </lineage>
</organism>
<sequence>MKLATPIQFAALLLGTVLHQGSQAQQSTVFGKKMPATGQALQDFVPSGWKVENQVSGDLNADGVADIAAVLVEGKNTADDRQRGLIVLSASTGKGYSVLGSNGKLLQCQGCGGIKDGVNLTIKNGVLIVSQYSGSREYSVYTWRFRLDAASQRLQMIGIDEEEADGMVGKGATVSTNLLTGQQITESYQYDEKRDRKVILSSKKAKVAKSVTLLEDAVGSQ</sequence>
<reference evidence="1 2" key="1">
    <citation type="submission" date="2018-05" db="EMBL/GenBank/DDBJ databases">
        <title>Genomic Encyclopedia of Type Strains, Phase IV (KMG-IV): sequencing the most valuable type-strain genomes for metagenomic binning, comparative biology and taxonomic classification.</title>
        <authorList>
            <person name="Goeker M."/>
        </authorList>
    </citation>
    <scope>NUCLEOTIDE SEQUENCE [LARGE SCALE GENOMIC DNA]</scope>
    <source>
        <strain evidence="1 2">DSM 19792</strain>
    </source>
</reference>
<comment type="caution">
    <text evidence="1">The sequence shown here is derived from an EMBL/GenBank/DDBJ whole genome shotgun (WGS) entry which is preliminary data.</text>
</comment>
<keyword evidence="2" id="KW-1185">Reference proteome</keyword>
<name>A0A318J4A3_9BURK</name>
<accession>A0A318J4A3</accession>
<evidence type="ECO:0000313" key="2">
    <source>
        <dbReference type="Proteomes" id="UP000247792"/>
    </source>
</evidence>
<dbReference type="OrthoDB" id="8806613at2"/>
<evidence type="ECO:0008006" key="3">
    <source>
        <dbReference type="Google" id="ProtNLM"/>
    </source>
</evidence>
<dbReference type="AlphaFoldDB" id="A0A318J4A3"/>
<evidence type="ECO:0000313" key="1">
    <source>
        <dbReference type="EMBL" id="PXX41521.1"/>
    </source>
</evidence>
<dbReference type="RefSeq" id="WP_146218908.1">
    <property type="nucleotide sequence ID" value="NZ_QJKB01000007.1"/>
</dbReference>